<dbReference type="Pfam" id="PF03721">
    <property type="entry name" value="UDPG_MGDP_dh_N"/>
    <property type="match status" value="1"/>
</dbReference>
<evidence type="ECO:0000313" key="31">
    <source>
        <dbReference type="EMBL" id="KAG2456125.1"/>
    </source>
</evidence>
<dbReference type="InterPro" id="IPR006195">
    <property type="entry name" value="aa-tRNA-synth_II"/>
</dbReference>
<keyword evidence="10" id="KW-0436">Ligase</keyword>
<keyword evidence="14" id="KW-0862">Zinc</keyword>
<evidence type="ECO:0000256" key="10">
    <source>
        <dbReference type="ARBA" id="ARBA00022598"/>
    </source>
</evidence>
<dbReference type="GO" id="GO:0003677">
    <property type="term" value="F:DNA binding"/>
    <property type="evidence" value="ECO:0007669"/>
    <property type="project" value="UniProtKB-KW"/>
</dbReference>
<dbReference type="Gene3D" id="3.40.50.720">
    <property type="entry name" value="NAD(P)-binding Rossmann-like Domain"/>
    <property type="match status" value="2"/>
</dbReference>
<keyword evidence="32" id="KW-1185">Reference proteome</keyword>
<dbReference type="InterPro" id="IPR041715">
    <property type="entry name" value="HisRS-like_core"/>
</dbReference>
<dbReference type="Gene3D" id="3.30.930.10">
    <property type="entry name" value="Bira Bifunctional Protein, Domain 2"/>
    <property type="match status" value="1"/>
</dbReference>
<evidence type="ECO:0000256" key="28">
    <source>
        <dbReference type="PIRSR" id="PIRSR500133-3"/>
    </source>
</evidence>
<evidence type="ECO:0000256" key="27">
    <source>
        <dbReference type="PIRSR" id="PIRSR500133-2"/>
    </source>
</evidence>
<evidence type="ECO:0000256" key="25">
    <source>
        <dbReference type="ARBA" id="ARBA00067762"/>
    </source>
</evidence>
<dbReference type="FunFam" id="3.30.930.10:FF:000021">
    <property type="entry name" value="Probable histidine--tRNA ligase, mitochondrial"/>
    <property type="match status" value="1"/>
</dbReference>
<name>A0A8X7WU90_POLSE</name>
<sequence length="1055" mass="119821">MNKLSNLMTRVADIVELECPTALVEPGLQEVVESCRNVNLFFSTDIDRAIQEADLVFISVNTPTKTFGIGKGRAADLKYIEACARRIADVSDGCKIVVEKSTVPVRAAESIRRIFNANTKASLNFQVLSNPEFLAEGTAISDLKNPDRVLIGGDETPEGQKAIEALRNIYEHWVPKTKIITTNTWSSELSKLAANAFLAQRISSINSISALCEVTGADVEEVAHAIGTDQRIGSNFLKASVGFGGSCFQKDVLNLVYLCEALNLPEVARYWQQVIEINDYQRRRFSSRIIGCLFNTVTDKKIALLGFAFKKNTGDTRESSSIYISKYLMDEGARLYIYDPKVKREQIFQDLSHPAISDDPERGYYLTFFSRLVTVSMDPYDACENAHAIVICTEWDMFKELDYERIYKAMLKPAFIFDGRRILDSLYDQLQHMGFQIASEVAKLLELKAQLGTDDGKHSFVLKTPKGTRDYNPKQMAIREKVFNIIIGCFKRHGAETIDTPVFELKETLTGKYGEDSKLIYDLKDQGGELLSLRYDLTVPFARYLAMNKITNIKRYHIAKVYRRDNPAMTRGRYREFYQCDFDIAGQYDPMIPDAECLKIVHEILSDLQIGDFCIKVNDRRILDGMFSICGVPDEKFRTICSSVDKLDKASWEEVKNEMVGEKGLAPEAADKIGEYVSMQGGADLAEKLLKDPLLSQNKQAYSGLTDMKELFKYLELFNVTDKVIFDLSLARGLDYYTGVIYEAVLTQNQMEAQPQKQQNDHSTDEPVSVGSVAGGGRYDGLVGMFDPKGRKVPCVGVSIGIERIFSIMEQKAEAEVMYKKNPKLLSQLQHCEETGIQLVAIVGEQELKDGVVKLRNVATRGEAKNDFRRKWDKDEYEKLAQKRLTEEREKKDGKPAQPVKRELLRHRDYKVDLESKLGKTIVITKTTPQAEMGGYYCNVCDCVVKDSINFLDHINGKKHQRNLGMSMRVERSSLDQVKKRFEVNKKKLEEKQKEYDFEERMKELREEEEKAKAYKKEKQKEKKRKADEDLNYEDDNEMAAVMGFSGFGSSKKGH</sequence>
<keyword evidence="13" id="KW-0863">Zinc-finger</keyword>
<evidence type="ECO:0000256" key="1">
    <source>
        <dbReference type="ARBA" id="ARBA00002609"/>
    </source>
</evidence>
<dbReference type="EC" id="1.1.1.22" evidence="8"/>
<dbReference type="PANTHER" id="PTHR11374:SF63">
    <property type="entry name" value="UDP-GLUCOSE 6-DEHYDROGENASE"/>
    <property type="match status" value="1"/>
</dbReference>
<evidence type="ECO:0000256" key="17">
    <source>
        <dbReference type="ARBA" id="ARBA00023002"/>
    </source>
</evidence>
<evidence type="ECO:0000256" key="2">
    <source>
        <dbReference type="ARBA" id="ARBA00004123"/>
    </source>
</evidence>
<dbReference type="InterPro" id="IPR001732">
    <property type="entry name" value="UDP-Glc/GDP-Man_DH_N"/>
</dbReference>
<dbReference type="InterPro" id="IPR017476">
    <property type="entry name" value="UDP-Glc/GDP-Man"/>
</dbReference>
<evidence type="ECO:0000256" key="6">
    <source>
        <dbReference type="ARBA" id="ARBA00011643"/>
    </source>
</evidence>
<dbReference type="PIRSF" id="PIRSF000124">
    <property type="entry name" value="UDPglc_GDPman_dh"/>
    <property type="match status" value="1"/>
</dbReference>
<dbReference type="Gene3D" id="3.30.160.60">
    <property type="entry name" value="Classic Zinc Finger"/>
    <property type="match status" value="1"/>
</dbReference>
<dbReference type="InterPro" id="IPR045864">
    <property type="entry name" value="aa-tRNA-synth_II/BPL/LPL"/>
</dbReference>
<evidence type="ECO:0000256" key="21">
    <source>
        <dbReference type="ARBA" id="ARBA00023242"/>
    </source>
</evidence>
<dbReference type="PIRSF" id="PIRSF500133">
    <property type="entry name" value="UDPglc_DH_euk"/>
    <property type="match status" value="1"/>
</dbReference>
<reference evidence="31 32" key="1">
    <citation type="journal article" date="2021" name="Cell">
        <title>Tracing the genetic footprints of vertebrate landing in non-teleost ray-finned fishes.</title>
        <authorList>
            <person name="Bi X."/>
            <person name="Wang K."/>
            <person name="Yang L."/>
            <person name="Pan H."/>
            <person name="Jiang H."/>
            <person name="Wei Q."/>
            <person name="Fang M."/>
            <person name="Yu H."/>
            <person name="Zhu C."/>
            <person name="Cai Y."/>
            <person name="He Y."/>
            <person name="Gan X."/>
            <person name="Zeng H."/>
            <person name="Yu D."/>
            <person name="Zhu Y."/>
            <person name="Jiang H."/>
            <person name="Qiu Q."/>
            <person name="Yang H."/>
            <person name="Zhang Y.E."/>
            <person name="Wang W."/>
            <person name="Zhu M."/>
            <person name="He S."/>
            <person name="Zhang G."/>
        </authorList>
    </citation>
    <scope>NUCLEOTIDE SEQUENCE [LARGE SCALE GENOMIC DNA]</scope>
    <source>
        <strain evidence="31">Bchr_013</strain>
    </source>
</reference>
<dbReference type="InterPro" id="IPR036291">
    <property type="entry name" value="NAD(P)-bd_dom_sf"/>
</dbReference>
<dbReference type="InterPro" id="IPR014026">
    <property type="entry name" value="UDP-Glc/GDP-Man_DH_dimer"/>
</dbReference>
<dbReference type="Pfam" id="PF13393">
    <property type="entry name" value="tRNA-synt_His"/>
    <property type="match status" value="1"/>
</dbReference>
<evidence type="ECO:0000256" key="9">
    <source>
        <dbReference type="ARBA" id="ARBA00015132"/>
    </source>
</evidence>
<evidence type="ECO:0000256" key="29">
    <source>
        <dbReference type="SAM" id="MobiDB-lite"/>
    </source>
</evidence>
<feature type="binding site" evidence="28">
    <location>
        <begin position="101"/>
        <end position="102"/>
    </location>
    <ligand>
        <name>NAD(+)</name>
        <dbReference type="ChEBI" id="CHEBI:57540"/>
    </ligand>
</feature>
<feature type="non-terminal residue" evidence="31">
    <location>
        <position position="1"/>
    </location>
</feature>
<dbReference type="GO" id="GO:0006024">
    <property type="term" value="P:glycosaminoglycan biosynthetic process"/>
    <property type="evidence" value="ECO:0007669"/>
    <property type="project" value="TreeGrafter"/>
</dbReference>
<feature type="domain" description="Aminoacyl-transfer RNA synthetases class-II family profile" evidence="30">
    <location>
        <begin position="467"/>
        <end position="823"/>
    </location>
</feature>
<evidence type="ECO:0000256" key="23">
    <source>
        <dbReference type="ARBA" id="ARBA00047639"/>
    </source>
</evidence>
<evidence type="ECO:0000256" key="14">
    <source>
        <dbReference type="ARBA" id="ARBA00022833"/>
    </source>
</evidence>
<evidence type="ECO:0000256" key="24">
    <source>
        <dbReference type="ARBA" id="ARBA00063310"/>
    </source>
</evidence>
<dbReference type="NCBIfam" id="TIGR03026">
    <property type="entry name" value="NDP-sugDHase"/>
    <property type="match status" value="1"/>
</dbReference>
<evidence type="ECO:0000256" key="16">
    <source>
        <dbReference type="ARBA" id="ARBA00022917"/>
    </source>
</evidence>
<dbReference type="InterPro" id="IPR008927">
    <property type="entry name" value="6-PGluconate_DH-like_C_sf"/>
</dbReference>
<comment type="catalytic activity">
    <reaction evidence="23">
        <text>tRNA(His) + L-histidine + ATP = L-histidyl-tRNA(His) + AMP + diphosphate + H(+)</text>
        <dbReference type="Rhea" id="RHEA:17313"/>
        <dbReference type="Rhea" id="RHEA-COMP:9665"/>
        <dbReference type="Rhea" id="RHEA-COMP:9689"/>
        <dbReference type="ChEBI" id="CHEBI:15378"/>
        <dbReference type="ChEBI" id="CHEBI:30616"/>
        <dbReference type="ChEBI" id="CHEBI:33019"/>
        <dbReference type="ChEBI" id="CHEBI:57595"/>
        <dbReference type="ChEBI" id="CHEBI:78442"/>
        <dbReference type="ChEBI" id="CHEBI:78527"/>
        <dbReference type="ChEBI" id="CHEBI:456215"/>
        <dbReference type="EC" id="6.1.1.21"/>
    </reaction>
</comment>
<feature type="binding site" evidence="28">
    <location>
        <position position="136"/>
    </location>
    <ligand>
        <name>NAD(+)</name>
        <dbReference type="ChEBI" id="CHEBI:57540"/>
    </ligand>
</feature>
<dbReference type="FunFam" id="3.30.160.60:FF:000282">
    <property type="entry name" value="Zinc finger, matrin-type 2"/>
    <property type="match status" value="1"/>
</dbReference>
<evidence type="ECO:0000256" key="13">
    <source>
        <dbReference type="ARBA" id="ARBA00022771"/>
    </source>
</evidence>
<dbReference type="InterPro" id="IPR028356">
    <property type="entry name" value="UDPglc_DH_euk"/>
</dbReference>
<dbReference type="PANTHER" id="PTHR11374">
    <property type="entry name" value="UDP-GLUCOSE DEHYDROGENASE/UDP-MANNAC DEHYDROGENASE"/>
    <property type="match status" value="1"/>
</dbReference>
<keyword evidence="20" id="KW-0030">Aminoacyl-tRNA synthetase</keyword>
<feature type="region of interest" description="Disordered" evidence="29">
    <location>
        <begin position="1000"/>
        <end position="1033"/>
    </location>
</feature>
<dbReference type="SUPFAM" id="SSF57667">
    <property type="entry name" value="beta-beta-alpha zinc fingers"/>
    <property type="match status" value="1"/>
</dbReference>
<evidence type="ECO:0000256" key="5">
    <source>
        <dbReference type="ARBA" id="ARBA00008226"/>
    </source>
</evidence>
<dbReference type="Pfam" id="PF03129">
    <property type="entry name" value="HGTP_anticodon"/>
    <property type="match status" value="1"/>
</dbReference>
<dbReference type="InterPro" id="IPR014027">
    <property type="entry name" value="UDP-Glc/GDP-Man_DH_C"/>
</dbReference>
<dbReference type="SUPFAM" id="SSF48179">
    <property type="entry name" value="6-phosphogluconate dehydrogenase C-terminal domain-like"/>
    <property type="match status" value="1"/>
</dbReference>
<dbReference type="SUPFAM" id="SSF52413">
    <property type="entry name" value="UDP-glucose/GDP-mannose dehydrogenase C-terminal domain"/>
    <property type="match status" value="1"/>
</dbReference>
<evidence type="ECO:0000256" key="11">
    <source>
        <dbReference type="ARBA" id="ARBA00022723"/>
    </source>
</evidence>
<dbReference type="GO" id="GO:0004821">
    <property type="term" value="F:histidine-tRNA ligase activity"/>
    <property type="evidence" value="ECO:0007669"/>
    <property type="project" value="UniProtKB-EC"/>
</dbReference>
<comment type="catalytic activity">
    <reaction evidence="22">
        <text>UDP-alpha-D-glucose + 2 NAD(+) + H2O = UDP-alpha-D-glucuronate + 2 NADH + 3 H(+)</text>
        <dbReference type="Rhea" id="RHEA:23596"/>
        <dbReference type="ChEBI" id="CHEBI:15377"/>
        <dbReference type="ChEBI" id="CHEBI:15378"/>
        <dbReference type="ChEBI" id="CHEBI:57540"/>
        <dbReference type="ChEBI" id="CHEBI:57945"/>
        <dbReference type="ChEBI" id="CHEBI:58052"/>
        <dbReference type="ChEBI" id="CHEBI:58885"/>
        <dbReference type="EC" id="1.1.1.22"/>
    </reaction>
</comment>
<keyword evidence="11" id="KW-0479">Metal-binding</keyword>
<dbReference type="EC" id="6.1.1.21" evidence="7"/>
<organism evidence="31 32">
    <name type="scientific">Polypterus senegalus</name>
    <name type="common">Senegal bichir</name>
    <dbReference type="NCBI Taxonomy" id="55291"/>
    <lineage>
        <taxon>Eukaryota</taxon>
        <taxon>Metazoa</taxon>
        <taxon>Chordata</taxon>
        <taxon>Craniata</taxon>
        <taxon>Vertebrata</taxon>
        <taxon>Euteleostomi</taxon>
        <taxon>Actinopterygii</taxon>
        <taxon>Polypteriformes</taxon>
        <taxon>Polypteridae</taxon>
        <taxon>Polypterus</taxon>
    </lineage>
</organism>
<evidence type="ECO:0000256" key="26">
    <source>
        <dbReference type="PIRSR" id="PIRSR500133-1"/>
    </source>
</evidence>
<dbReference type="Proteomes" id="UP000886611">
    <property type="component" value="Unassembled WGS sequence"/>
</dbReference>
<comment type="subcellular location">
    <subcellularLocation>
        <location evidence="2">Nucleus</location>
    </subcellularLocation>
</comment>
<evidence type="ECO:0000256" key="22">
    <source>
        <dbReference type="ARBA" id="ARBA00047473"/>
    </source>
</evidence>
<dbReference type="InterPro" id="IPR022755">
    <property type="entry name" value="Znf_C2H2_jaz"/>
</dbReference>
<proteinExistence type="inferred from homology"/>
<protein>
    <recommendedName>
        <fullName evidence="9">UDP-glucose 6-dehydrogenase</fullName>
        <ecNumber evidence="8">1.1.1.22</ecNumber>
        <ecNumber evidence="7">6.1.1.21</ecNumber>
    </recommendedName>
    <alternativeName>
        <fullName evidence="25">Zinc finger matrin-type protein 2</fullName>
    </alternativeName>
</protein>
<dbReference type="FunFam" id="1.20.5.100:FF:000001">
    <property type="entry name" value="UDP-glucose 6-dehydrogenase"/>
    <property type="match status" value="1"/>
</dbReference>
<comment type="caution">
    <text evidence="31">The sequence shown here is derived from an EMBL/GenBank/DDBJ whole genome shotgun (WGS) entry which is preliminary data.</text>
</comment>
<evidence type="ECO:0000259" key="30">
    <source>
        <dbReference type="PROSITE" id="PS50862"/>
    </source>
</evidence>
<evidence type="ECO:0000256" key="3">
    <source>
        <dbReference type="ARBA" id="ARBA00004701"/>
    </source>
</evidence>
<keyword evidence="21" id="KW-0539">Nucleus</keyword>
<dbReference type="InterPro" id="IPR004154">
    <property type="entry name" value="Anticodon-bd"/>
</dbReference>
<dbReference type="EMBL" id="JAATIS010009265">
    <property type="protein sequence ID" value="KAG2456125.1"/>
    <property type="molecule type" value="Genomic_DNA"/>
</dbReference>
<dbReference type="SMART" id="SM00451">
    <property type="entry name" value="ZnF_U1"/>
    <property type="match status" value="1"/>
</dbReference>
<dbReference type="Pfam" id="PF00984">
    <property type="entry name" value="UDPG_MGDP_dh"/>
    <property type="match status" value="1"/>
</dbReference>
<dbReference type="InterPro" id="IPR036220">
    <property type="entry name" value="UDP-Glc/GDP-Man_DH_C_sf"/>
</dbReference>
<dbReference type="SUPFAM" id="SSF51735">
    <property type="entry name" value="NAD(P)-binding Rossmann-fold domains"/>
    <property type="match status" value="1"/>
</dbReference>
<keyword evidence="18 28" id="KW-0520">NAD</keyword>
<feature type="binding site" evidence="27">
    <location>
        <begin position="238"/>
        <end position="244"/>
    </location>
    <ligand>
        <name>substrate</name>
    </ligand>
</feature>
<comment type="subunit">
    <text evidence="6">Homohexamer.</text>
</comment>
<feature type="compositionally biased region" description="Basic and acidic residues" evidence="29">
    <location>
        <begin position="1000"/>
        <end position="1029"/>
    </location>
</feature>
<keyword evidence="12" id="KW-0547">Nucleotide-binding</keyword>
<feature type="binding site" evidence="27">
    <location>
        <position position="231"/>
    </location>
    <ligand>
        <name>substrate</name>
    </ligand>
</feature>
<dbReference type="Pfam" id="PF03720">
    <property type="entry name" value="UDPG_MGDP_dh_C"/>
    <property type="match status" value="1"/>
</dbReference>
<dbReference type="AlphaFoldDB" id="A0A8X7WU90"/>
<feature type="binding site" evidence="27">
    <location>
        <begin position="309"/>
        <end position="310"/>
    </location>
    <ligand>
        <name>substrate</name>
    </ligand>
</feature>
<feature type="non-terminal residue" evidence="31">
    <location>
        <position position="1055"/>
    </location>
</feature>
<evidence type="ECO:0000256" key="8">
    <source>
        <dbReference type="ARBA" id="ARBA00012954"/>
    </source>
</evidence>
<dbReference type="SUPFAM" id="SSF55681">
    <property type="entry name" value="Class II aaRS and biotin synthetases"/>
    <property type="match status" value="1"/>
</dbReference>
<comment type="similarity">
    <text evidence="5">Belongs to the class-II aminoacyl-tRNA synthetase family.</text>
</comment>
<keyword evidence="16" id="KW-0648">Protein biosynthesis</keyword>
<dbReference type="InterPro" id="IPR003604">
    <property type="entry name" value="Matrin/U1-like-C_Znf_C2H2"/>
</dbReference>
<dbReference type="CDD" id="cd00773">
    <property type="entry name" value="HisRS-like_core"/>
    <property type="match status" value="1"/>
</dbReference>
<evidence type="ECO:0000256" key="12">
    <source>
        <dbReference type="ARBA" id="ARBA00022741"/>
    </source>
</evidence>
<comment type="similarity">
    <text evidence="4">Belongs to the UDP-glucose/GDP-mannose dehydrogenase family.</text>
</comment>
<dbReference type="InterPro" id="IPR036236">
    <property type="entry name" value="Znf_C2H2_sf"/>
</dbReference>
<dbReference type="GO" id="GO:0003979">
    <property type="term" value="F:UDP-glucose 6-dehydrogenase activity"/>
    <property type="evidence" value="ECO:0007669"/>
    <property type="project" value="UniProtKB-EC"/>
</dbReference>
<evidence type="ECO:0000256" key="19">
    <source>
        <dbReference type="ARBA" id="ARBA00023125"/>
    </source>
</evidence>
<comment type="subunit">
    <text evidence="24">Component of the spliceosome B complex.</text>
</comment>
<feature type="binding site" evidence="28">
    <location>
        <begin position="60"/>
        <end position="64"/>
    </location>
    <ligand>
        <name>NAD(+)</name>
        <dbReference type="ChEBI" id="CHEBI:57540"/>
    </ligand>
</feature>
<accession>A0A8X7WU90</accession>
<feature type="binding site" evidence="28">
    <location>
        <position position="317"/>
    </location>
    <ligand>
        <name>NAD(+)</name>
        <dbReference type="ChEBI" id="CHEBI:57540"/>
    </ligand>
</feature>
<keyword evidence="19" id="KW-0238">DNA-binding</keyword>
<dbReference type="PROSITE" id="PS50862">
    <property type="entry name" value="AA_TRNA_LIGASE_II"/>
    <property type="match status" value="1"/>
</dbReference>
<dbReference type="SUPFAM" id="SSF52954">
    <property type="entry name" value="Class II aaRS ABD-related"/>
    <property type="match status" value="1"/>
</dbReference>
<dbReference type="Gene3D" id="1.20.5.100">
    <property type="entry name" value="Cytochrome c1, transmembrane anchor, C-terminal"/>
    <property type="match status" value="1"/>
</dbReference>
<dbReference type="FunFam" id="3.40.50.720:FF:000114">
    <property type="entry name" value="UDP-glucose 6-dehydrogenase"/>
    <property type="match status" value="1"/>
</dbReference>
<evidence type="ECO:0000313" key="32">
    <source>
        <dbReference type="Proteomes" id="UP000886611"/>
    </source>
</evidence>
<evidence type="ECO:0000256" key="4">
    <source>
        <dbReference type="ARBA" id="ARBA00006601"/>
    </source>
</evidence>
<comment type="pathway">
    <text evidence="3">Nucleotide-sugar biosynthesis; UDP-alpha-D-glucuronate biosynthesis; UDP-alpha-D-glucuronate from UDP-alpha-D-glucose: step 1/1.</text>
</comment>
<dbReference type="FunFam" id="3.40.50.720:FF:000032">
    <property type="entry name" value="UDP-glucose 6-dehydrogenase"/>
    <property type="match status" value="1"/>
</dbReference>
<feature type="binding site" evidence="27">
    <location>
        <begin position="132"/>
        <end position="136"/>
    </location>
    <ligand>
        <name>substrate</name>
    </ligand>
</feature>
<feature type="binding site" evidence="27">
    <location>
        <begin position="191"/>
        <end position="195"/>
    </location>
    <ligand>
        <name>substrate</name>
    </ligand>
</feature>
<evidence type="ECO:0000256" key="18">
    <source>
        <dbReference type="ARBA" id="ARBA00023027"/>
    </source>
</evidence>
<dbReference type="GO" id="GO:0006412">
    <property type="term" value="P:translation"/>
    <property type="evidence" value="ECO:0007669"/>
    <property type="project" value="UniProtKB-KW"/>
</dbReference>
<dbReference type="GO" id="GO:0008270">
    <property type="term" value="F:zinc ion binding"/>
    <property type="evidence" value="ECO:0007669"/>
    <property type="project" value="UniProtKB-KW"/>
</dbReference>
<dbReference type="GO" id="GO:0051287">
    <property type="term" value="F:NAD binding"/>
    <property type="evidence" value="ECO:0007669"/>
    <property type="project" value="InterPro"/>
</dbReference>
<dbReference type="GO" id="GO:0005737">
    <property type="term" value="C:cytoplasm"/>
    <property type="evidence" value="ECO:0007669"/>
    <property type="project" value="UniProtKB-ARBA"/>
</dbReference>
<keyword evidence="17" id="KW-0560">Oxidoreductase</keyword>
<dbReference type="GO" id="GO:0005634">
    <property type="term" value="C:nucleus"/>
    <property type="evidence" value="ECO:0007669"/>
    <property type="project" value="UniProtKB-SubCell"/>
</dbReference>
<comment type="function">
    <text evidence="1">Involved in pre-mRNA splicing as a component of the spliceosome.</text>
</comment>
<dbReference type="Pfam" id="PF12171">
    <property type="entry name" value="zf-C2H2_jaz"/>
    <property type="match status" value="1"/>
</dbReference>
<keyword evidence="15" id="KW-0067">ATP-binding</keyword>
<feature type="active site" description="Nucleophile" evidence="26">
    <location>
        <position position="247"/>
    </location>
</feature>
<feature type="binding site" evidence="28">
    <location>
        <begin position="247"/>
        <end position="250"/>
    </location>
    <ligand>
        <name>NAD(+)</name>
        <dbReference type="ChEBI" id="CHEBI:57540"/>
    </ligand>
</feature>
<evidence type="ECO:0000256" key="7">
    <source>
        <dbReference type="ARBA" id="ARBA00012815"/>
    </source>
</evidence>
<feature type="binding site" evidence="27">
    <location>
        <position position="420"/>
    </location>
    <ligand>
        <name>substrate</name>
    </ligand>
</feature>
<dbReference type="SMART" id="SM00984">
    <property type="entry name" value="UDPG_MGDP_dh_C"/>
    <property type="match status" value="1"/>
</dbReference>
<gene>
    <name evidence="31" type="primary">Hars</name>
    <name evidence="31" type="ORF">GTO96_0006968</name>
</gene>
<dbReference type="GO" id="GO:0005524">
    <property type="term" value="F:ATP binding"/>
    <property type="evidence" value="ECO:0007669"/>
    <property type="project" value="UniProtKB-KW"/>
</dbReference>
<evidence type="ECO:0000256" key="15">
    <source>
        <dbReference type="ARBA" id="ARBA00022840"/>
    </source>
</evidence>
<evidence type="ECO:0000256" key="20">
    <source>
        <dbReference type="ARBA" id="ARBA00023146"/>
    </source>
</evidence>